<evidence type="ECO:0000313" key="3">
    <source>
        <dbReference type="Proteomes" id="UP000199337"/>
    </source>
</evidence>
<feature type="domain" description="Cupin type-2" evidence="1">
    <location>
        <begin position="45"/>
        <end position="102"/>
    </location>
</feature>
<keyword evidence="3" id="KW-1185">Reference proteome</keyword>
<protein>
    <submittedName>
        <fullName evidence="2">Cupin domain-containing protein</fullName>
    </submittedName>
</protein>
<dbReference type="Gene3D" id="2.60.120.10">
    <property type="entry name" value="Jelly Rolls"/>
    <property type="match status" value="1"/>
</dbReference>
<evidence type="ECO:0000313" key="2">
    <source>
        <dbReference type="EMBL" id="SFG10805.1"/>
    </source>
</evidence>
<dbReference type="InterPro" id="IPR014710">
    <property type="entry name" value="RmlC-like_jellyroll"/>
</dbReference>
<name>A0A1I2P3S6_9FIRM</name>
<dbReference type="InterPro" id="IPR013096">
    <property type="entry name" value="Cupin_2"/>
</dbReference>
<sequence>MEGKLGHSTLIDVSKIMASCKEKWVNYSLAEVNDCLVRVGILEGEFHWHKHDKEDEFFLVIEGKLLLDLEHETLELLPNQGYTVPRKVIHRTRANEKTVVLMVEGNTVNPKGD</sequence>
<dbReference type="InterPro" id="IPR052044">
    <property type="entry name" value="PKS_Associated_Protein"/>
</dbReference>
<reference evidence="3" key="1">
    <citation type="submission" date="2016-10" db="EMBL/GenBank/DDBJ databases">
        <authorList>
            <person name="Varghese N."/>
            <person name="Submissions S."/>
        </authorList>
    </citation>
    <scope>NUCLEOTIDE SEQUENCE [LARGE SCALE GENOMIC DNA]</scope>
    <source>
        <strain evidence="3">DSM 17038</strain>
    </source>
</reference>
<dbReference type="SUPFAM" id="SSF51182">
    <property type="entry name" value="RmlC-like cupins"/>
    <property type="match status" value="1"/>
</dbReference>
<dbReference type="Pfam" id="PF07883">
    <property type="entry name" value="Cupin_2"/>
    <property type="match status" value="1"/>
</dbReference>
<organism evidence="2 3">
    <name type="scientific">Desulfotruncus arcticus DSM 17038</name>
    <dbReference type="NCBI Taxonomy" id="1121424"/>
    <lineage>
        <taxon>Bacteria</taxon>
        <taxon>Bacillati</taxon>
        <taxon>Bacillota</taxon>
        <taxon>Clostridia</taxon>
        <taxon>Eubacteriales</taxon>
        <taxon>Desulfallaceae</taxon>
        <taxon>Desulfotruncus</taxon>
    </lineage>
</organism>
<gene>
    <name evidence="2" type="ORF">SAMN05660649_00702</name>
</gene>
<dbReference type="OrthoDB" id="9794183at2"/>
<dbReference type="RefSeq" id="WP_092468755.1">
    <property type="nucleotide sequence ID" value="NZ_FOOX01000002.1"/>
</dbReference>
<dbReference type="Proteomes" id="UP000199337">
    <property type="component" value="Unassembled WGS sequence"/>
</dbReference>
<dbReference type="PANTHER" id="PTHR36114:SF1">
    <property type="entry name" value="16.7 KDA PROTEIN IN WHIE LOCUS"/>
    <property type="match status" value="1"/>
</dbReference>
<accession>A0A1I2P3S6</accession>
<dbReference type="InterPro" id="IPR011051">
    <property type="entry name" value="RmlC_Cupin_sf"/>
</dbReference>
<dbReference type="PANTHER" id="PTHR36114">
    <property type="entry name" value="16.7 KDA PROTEIN IN WHIE LOCUS"/>
    <property type="match status" value="1"/>
</dbReference>
<dbReference type="CDD" id="cd02226">
    <property type="entry name" value="cupin_YdbB-like"/>
    <property type="match status" value="1"/>
</dbReference>
<evidence type="ECO:0000259" key="1">
    <source>
        <dbReference type="Pfam" id="PF07883"/>
    </source>
</evidence>
<dbReference type="EMBL" id="FOOX01000002">
    <property type="protein sequence ID" value="SFG10805.1"/>
    <property type="molecule type" value="Genomic_DNA"/>
</dbReference>
<proteinExistence type="predicted"/>
<dbReference type="AlphaFoldDB" id="A0A1I2P3S6"/>
<dbReference type="STRING" id="341036.SAMN05660649_00702"/>